<evidence type="ECO:0000313" key="2">
    <source>
        <dbReference type="EMBL" id="MFD1717634.1"/>
    </source>
</evidence>
<dbReference type="Proteomes" id="UP001597277">
    <property type="component" value="Unassembled WGS sequence"/>
</dbReference>
<comment type="caution">
    <text evidence="2">The sequence shown here is derived from an EMBL/GenBank/DDBJ whole genome shotgun (WGS) entry which is preliminary data.</text>
</comment>
<keyword evidence="3" id="KW-1185">Reference proteome</keyword>
<keyword evidence="1" id="KW-1133">Transmembrane helix</keyword>
<feature type="transmembrane region" description="Helical" evidence="1">
    <location>
        <begin position="208"/>
        <end position="227"/>
    </location>
</feature>
<dbReference type="RefSeq" id="WP_388004313.1">
    <property type="nucleotide sequence ID" value="NZ_JBHUEE010000003.1"/>
</dbReference>
<feature type="transmembrane region" description="Helical" evidence="1">
    <location>
        <begin position="178"/>
        <end position="202"/>
    </location>
</feature>
<proteinExistence type="predicted"/>
<name>A0ABW4L364_9MICO</name>
<dbReference type="EMBL" id="JBHUEE010000003">
    <property type="protein sequence ID" value="MFD1717634.1"/>
    <property type="molecule type" value="Genomic_DNA"/>
</dbReference>
<protein>
    <submittedName>
        <fullName evidence="2">ABC transporter permease</fullName>
    </submittedName>
</protein>
<evidence type="ECO:0000256" key="1">
    <source>
        <dbReference type="SAM" id="Phobius"/>
    </source>
</evidence>
<evidence type="ECO:0000313" key="3">
    <source>
        <dbReference type="Proteomes" id="UP001597277"/>
    </source>
</evidence>
<keyword evidence="1" id="KW-0812">Transmembrane</keyword>
<feature type="transmembrane region" description="Helical" evidence="1">
    <location>
        <begin position="140"/>
        <end position="166"/>
    </location>
</feature>
<reference evidence="3" key="1">
    <citation type="journal article" date="2019" name="Int. J. Syst. Evol. Microbiol.">
        <title>The Global Catalogue of Microorganisms (GCM) 10K type strain sequencing project: providing services to taxonomists for standard genome sequencing and annotation.</title>
        <authorList>
            <consortium name="The Broad Institute Genomics Platform"/>
            <consortium name="The Broad Institute Genome Sequencing Center for Infectious Disease"/>
            <person name="Wu L."/>
            <person name="Ma J."/>
        </authorList>
    </citation>
    <scope>NUCLEOTIDE SEQUENCE [LARGE SCALE GENOMIC DNA]</scope>
    <source>
        <strain evidence="3">JCM 17130</strain>
    </source>
</reference>
<keyword evidence="1" id="KW-0472">Membrane</keyword>
<accession>A0ABW4L364</accession>
<feature type="transmembrane region" description="Helical" evidence="1">
    <location>
        <begin position="277"/>
        <end position="296"/>
    </location>
</feature>
<sequence>MSATTTPPAAAPALGAGLAGGIARSARAELLRLRRWPAVWVTLGAWMTMSVLFGYLFTYLSYTGDGTVGPGDGVASDQALLAEMMPEAVPDVFLQGMPMFGGALMMVLGALIAGNGYGWGTWKTVFSQGVRRGSGVGGSLAALTVVVVLTMAVTFALFLGLSSLIATTESQAMTWPELGSIAQAFAAGFAVLEMWALVGYLLGTLARGPALAVGLGLVWSLVVENLLRGVGSLLSWVEALTAVLPGTAAGSLVGSIIGAESNGTPGVLDVVAGDRAAVTVVAWAVLALVGSVLLVTRRDVS</sequence>
<feature type="transmembrane region" description="Helical" evidence="1">
    <location>
        <begin position="100"/>
        <end position="120"/>
    </location>
</feature>
<feature type="transmembrane region" description="Helical" evidence="1">
    <location>
        <begin position="38"/>
        <end position="57"/>
    </location>
</feature>
<gene>
    <name evidence="2" type="ORF">ACFSE6_07305</name>
</gene>
<organism evidence="2 3">
    <name type="scientific">Georgenia deserti</name>
    <dbReference type="NCBI Taxonomy" id="2093781"/>
    <lineage>
        <taxon>Bacteria</taxon>
        <taxon>Bacillati</taxon>
        <taxon>Actinomycetota</taxon>
        <taxon>Actinomycetes</taxon>
        <taxon>Micrococcales</taxon>
        <taxon>Bogoriellaceae</taxon>
        <taxon>Georgenia</taxon>
    </lineage>
</organism>